<feature type="chain" id="PRO_5043373846" evidence="2">
    <location>
        <begin position="18"/>
        <end position="118"/>
    </location>
</feature>
<dbReference type="Proteomes" id="UP001488805">
    <property type="component" value="Unassembled WGS sequence"/>
</dbReference>
<gene>
    <name evidence="3" type="ORF">VZT92_001249</name>
</gene>
<accession>A0AAW1G3L5</accession>
<feature type="region of interest" description="Disordered" evidence="1">
    <location>
        <begin position="18"/>
        <end position="45"/>
    </location>
</feature>
<keyword evidence="2" id="KW-0732">Signal</keyword>
<evidence type="ECO:0000256" key="2">
    <source>
        <dbReference type="SAM" id="SignalP"/>
    </source>
</evidence>
<name>A0AAW1G3L5_ZOAVI</name>
<dbReference type="AlphaFoldDB" id="A0AAW1G3L5"/>
<reference evidence="3 4" key="1">
    <citation type="journal article" date="2024" name="Genome Biol. Evol.">
        <title>Chromosome-level genome assembly of the viviparous eelpout Zoarces viviparus.</title>
        <authorList>
            <person name="Fuhrmann N."/>
            <person name="Brasseur M.V."/>
            <person name="Bakowski C.E."/>
            <person name="Podsiadlowski L."/>
            <person name="Prost S."/>
            <person name="Krehenwinkel H."/>
            <person name="Mayer C."/>
        </authorList>
    </citation>
    <scope>NUCLEOTIDE SEQUENCE [LARGE SCALE GENOMIC DNA]</scope>
    <source>
        <strain evidence="3">NO-MEL_2022_Ind0_liver</strain>
    </source>
</reference>
<sequence length="118" mass="13749">MFAVITLLLDQLLTTRTKPPQRPLKSRFLFPSPNPGEQPQNSFTLLTNRTRRLVESLEGDGAEEVKNWQIIKSETSLRREGSLHQDDSQYYEYYTLKNTKRREVLCIRTTLSTTSTTR</sequence>
<protein>
    <submittedName>
        <fullName evidence="3">Uncharacterized protein</fullName>
    </submittedName>
</protein>
<evidence type="ECO:0000313" key="3">
    <source>
        <dbReference type="EMBL" id="KAK9541185.1"/>
    </source>
</evidence>
<feature type="compositionally biased region" description="Polar residues" evidence="1">
    <location>
        <begin position="35"/>
        <end position="45"/>
    </location>
</feature>
<comment type="caution">
    <text evidence="3">The sequence shown here is derived from an EMBL/GenBank/DDBJ whole genome shotgun (WGS) entry which is preliminary data.</text>
</comment>
<keyword evidence="4" id="KW-1185">Reference proteome</keyword>
<dbReference type="EMBL" id="JBCEZU010000002">
    <property type="protein sequence ID" value="KAK9541185.1"/>
    <property type="molecule type" value="Genomic_DNA"/>
</dbReference>
<evidence type="ECO:0000256" key="1">
    <source>
        <dbReference type="SAM" id="MobiDB-lite"/>
    </source>
</evidence>
<proteinExistence type="predicted"/>
<evidence type="ECO:0000313" key="4">
    <source>
        <dbReference type="Proteomes" id="UP001488805"/>
    </source>
</evidence>
<feature type="signal peptide" evidence="2">
    <location>
        <begin position="1"/>
        <end position="17"/>
    </location>
</feature>
<organism evidence="3 4">
    <name type="scientific">Zoarces viviparus</name>
    <name type="common">Viviparous eelpout</name>
    <name type="synonym">Blennius viviparus</name>
    <dbReference type="NCBI Taxonomy" id="48416"/>
    <lineage>
        <taxon>Eukaryota</taxon>
        <taxon>Metazoa</taxon>
        <taxon>Chordata</taxon>
        <taxon>Craniata</taxon>
        <taxon>Vertebrata</taxon>
        <taxon>Euteleostomi</taxon>
        <taxon>Actinopterygii</taxon>
        <taxon>Neopterygii</taxon>
        <taxon>Teleostei</taxon>
        <taxon>Neoteleostei</taxon>
        <taxon>Acanthomorphata</taxon>
        <taxon>Eupercaria</taxon>
        <taxon>Perciformes</taxon>
        <taxon>Cottioidei</taxon>
        <taxon>Zoarcales</taxon>
        <taxon>Zoarcidae</taxon>
        <taxon>Zoarcinae</taxon>
        <taxon>Zoarces</taxon>
    </lineage>
</organism>